<organism evidence="3 4">
    <name type="scientific">Paratrimastix pyriformis</name>
    <dbReference type="NCBI Taxonomy" id="342808"/>
    <lineage>
        <taxon>Eukaryota</taxon>
        <taxon>Metamonada</taxon>
        <taxon>Preaxostyla</taxon>
        <taxon>Paratrimastigidae</taxon>
        <taxon>Paratrimastix</taxon>
    </lineage>
</organism>
<evidence type="ECO:0000259" key="2">
    <source>
        <dbReference type="PROSITE" id="PS50828"/>
    </source>
</evidence>
<dbReference type="PROSITE" id="PS50828">
    <property type="entry name" value="SMR"/>
    <property type="match status" value="1"/>
</dbReference>
<protein>
    <recommendedName>
        <fullName evidence="2">Smr domain-containing protein</fullName>
    </recommendedName>
</protein>
<dbReference type="Proteomes" id="UP001141327">
    <property type="component" value="Unassembled WGS sequence"/>
</dbReference>
<sequence length="345" mass="37956">MPLAAFQGSVRSPSAWAAPESESLRVRLKLDKLKSFTYLMLDRGPPPSPEQLEEIFRGCQGDLSASVRAARDVYGQPAAPQEELEAIPKDMGRTVTVPPPRPRSRSRSPSGSPQPAAHIPLSMREALRAATGGTDVPIYNADDTNGLYRSARESCAALQQAIAHCAESATRAYLNHDGKAAHEYSRKARELRAKLRPEQERAFNTIFTARNEHLRDSYAIDLHGLHVNEALGVLEAHFQLMRDAPEHPPRVILITGRGSHSRGHARLVPAVEAFLQGQRAHYSFNPDGFFISLFHLKRGVLQSILQSVDVERNPLFIAPPVATAFSPNSTAQCSTSRPEEPVTEL</sequence>
<dbReference type="EMBL" id="JAPMOS010000023">
    <property type="protein sequence ID" value="KAJ4459005.1"/>
    <property type="molecule type" value="Genomic_DNA"/>
</dbReference>
<proteinExistence type="predicted"/>
<evidence type="ECO:0000256" key="1">
    <source>
        <dbReference type="SAM" id="MobiDB-lite"/>
    </source>
</evidence>
<dbReference type="PANTHER" id="PTHR46535:SF1">
    <property type="entry name" value="NEDD4-BINDING PROTEIN 2"/>
    <property type="match status" value="1"/>
</dbReference>
<dbReference type="SUPFAM" id="SSF160443">
    <property type="entry name" value="SMR domain-like"/>
    <property type="match status" value="1"/>
</dbReference>
<gene>
    <name evidence="3" type="ORF">PAPYR_5054</name>
</gene>
<dbReference type="SMART" id="SM00463">
    <property type="entry name" value="SMR"/>
    <property type="match status" value="1"/>
</dbReference>
<keyword evidence="4" id="KW-1185">Reference proteome</keyword>
<dbReference type="PANTHER" id="PTHR46535">
    <property type="entry name" value="NEDD4-BINDING PROTEIN 2"/>
    <property type="match status" value="1"/>
</dbReference>
<dbReference type="InterPro" id="IPR002625">
    <property type="entry name" value="Smr_dom"/>
</dbReference>
<dbReference type="Gene3D" id="3.30.1370.110">
    <property type="match status" value="1"/>
</dbReference>
<reference evidence="3" key="1">
    <citation type="journal article" date="2022" name="bioRxiv">
        <title>Genomics of Preaxostyla Flagellates Illuminates Evolutionary Transitions and the Path Towards Mitochondrial Loss.</title>
        <authorList>
            <person name="Novak L.V.F."/>
            <person name="Treitli S.C."/>
            <person name="Pyrih J."/>
            <person name="Halakuc P."/>
            <person name="Pipaliya S.V."/>
            <person name="Vacek V."/>
            <person name="Brzon O."/>
            <person name="Soukal P."/>
            <person name="Eme L."/>
            <person name="Dacks J.B."/>
            <person name="Karnkowska A."/>
            <person name="Elias M."/>
            <person name="Hampl V."/>
        </authorList>
    </citation>
    <scope>NUCLEOTIDE SEQUENCE</scope>
    <source>
        <strain evidence="3">RCP-MX</strain>
    </source>
</reference>
<dbReference type="InterPro" id="IPR052772">
    <property type="entry name" value="Endo/PolyKinase_Domain-Protein"/>
</dbReference>
<feature type="region of interest" description="Disordered" evidence="1">
    <location>
        <begin position="76"/>
        <end position="117"/>
    </location>
</feature>
<dbReference type="Pfam" id="PF08590">
    <property type="entry name" value="DUF1771"/>
    <property type="match status" value="1"/>
</dbReference>
<feature type="domain" description="Smr" evidence="2">
    <location>
        <begin position="220"/>
        <end position="295"/>
    </location>
</feature>
<name>A0ABQ8UND1_9EUKA</name>
<dbReference type="SMART" id="SM01162">
    <property type="entry name" value="DUF1771"/>
    <property type="match status" value="1"/>
</dbReference>
<accession>A0ABQ8UND1</accession>
<dbReference type="InterPro" id="IPR036063">
    <property type="entry name" value="Smr_dom_sf"/>
</dbReference>
<dbReference type="InterPro" id="IPR013899">
    <property type="entry name" value="DUF1771"/>
</dbReference>
<comment type="caution">
    <text evidence="3">The sequence shown here is derived from an EMBL/GenBank/DDBJ whole genome shotgun (WGS) entry which is preliminary data.</text>
</comment>
<evidence type="ECO:0000313" key="3">
    <source>
        <dbReference type="EMBL" id="KAJ4459005.1"/>
    </source>
</evidence>
<evidence type="ECO:0000313" key="4">
    <source>
        <dbReference type="Proteomes" id="UP001141327"/>
    </source>
</evidence>